<dbReference type="EMBL" id="JEMT01002499">
    <property type="protein sequence ID" value="EXX79580.1"/>
    <property type="molecule type" value="Genomic_DNA"/>
</dbReference>
<dbReference type="AlphaFoldDB" id="A0A015KIY4"/>
<organism evidence="2 3">
    <name type="scientific">Rhizophagus irregularis (strain DAOM 197198w)</name>
    <name type="common">Glomus intraradices</name>
    <dbReference type="NCBI Taxonomy" id="1432141"/>
    <lineage>
        <taxon>Eukaryota</taxon>
        <taxon>Fungi</taxon>
        <taxon>Fungi incertae sedis</taxon>
        <taxon>Mucoromycota</taxon>
        <taxon>Glomeromycotina</taxon>
        <taxon>Glomeromycetes</taxon>
        <taxon>Glomerales</taxon>
        <taxon>Glomeraceae</taxon>
        <taxon>Rhizophagus</taxon>
    </lineage>
</organism>
<sequence>MESFELYYNSGVNFNERSKKANGKIRKEKEKKKEITSDDTKELEHRPKKRNTALVANNFFHIDEDRYKRNRPSKVPVDTTAVAGPSRIKF</sequence>
<dbReference type="Proteomes" id="UP000022910">
    <property type="component" value="Unassembled WGS sequence"/>
</dbReference>
<proteinExistence type="predicted"/>
<dbReference type="OrthoDB" id="2352807at2759"/>
<name>A0A015KIY4_RHIIW</name>
<feature type="region of interest" description="Disordered" evidence="1">
    <location>
        <begin position="19"/>
        <end position="49"/>
    </location>
</feature>
<protein>
    <submittedName>
        <fullName evidence="2">Uncharacterized protein</fullName>
    </submittedName>
</protein>
<reference evidence="2 3" key="1">
    <citation type="submission" date="2014-02" db="EMBL/GenBank/DDBJ databases">
        <title>Single nucleus genome sequencing reveals high similarity among nuclei of an endomycorrhizal fungus.</title>
        <authorList>
            <person name="Lin K."/>
            <person name="Geurts R."/>
            <person name="Zhang Z."/>
            <person name="Limpens E."/>
            <person name="Saunders D.G."/>
            <person name="Mu D."/>
            <person name="Pang E."/>
            <person name="Cao H."/>
            <person name="Cha H."/>
            <person name="Lin T."/>
            <person name="Zhou Q."/>
            <person name="Shang Y."/>
            <person name="Li Y."/>
            <person name="Ivanov S."/>
            <person name="Sharma T."/>
            <person name="Velzen R.V."/>
            <person name="Ruijter N.D."/>
            <person name="Aanen D.K."/>
            <person name="Win J."/>
            <person name="Kamoun S."/>
            <person name="Bisseling T."/>
            <person name="Huang S."/>
        </authorList>
    </citation>
    <scope>NUCLEOTIDE SEQUENCE [LARGE SCALE GENOMIC DNA]</scope>
    <source>
        <strain evidence="3">DAOM197198w</strain>
    </source>
</reference>
<evidence type="ECO:0000256" key="1">
    <source>
        <dbReference type="SAM" id="MobiDB-lite"/>
    </source>
</evidence>
<feature type="compositionally biased region" description="Basic and acidic residues" evidence="1">
    <location>
        <begin position="25"/>
        <end position="45"/>
    </location>
</feature>
<gene>
    <name evidence="2" type="ORF">RirG_004200</name>
</gene>
<comment type="caution">
    <text evidence="2">The sequence shown here is derived from an EMBL/GenBank/DDBJ whole genome shotgun (WGS) entry which is preliminary data.</text>
</comment>
<dbReference type="HOGENOM" id="CLU_2442015_0_0_1"/>
<evidence type="ECO:0000313" key="2">
    <source>
        <dbReference type="EMBL" id="EXX79580.1"/>
    </source>
</evidence>
<evidence type="ECO:0000313" key="3">
    <source>
        <dbReference type="Proteomes" id="UP000022910"/>
    </source>
</evidence>
<keyword evidence="3" id="KW-1185">Reference proteome</keyword>
<feature type="region of interest" description="Disordered" evidence="1">
    <location>
        <begin position="70"/>
        <end position="90"/>
    </location>
</feature>
<accession>A0A015KIY4</accession>